<dbReference type="InParanoid" id="A0A1B4XC56"/>
<dbReference type="Pfam" id="PF09694">
    <property type="entry name" value="Gcw_chp"/>
    <property type="match status" value="1"/>
</dbReference>
<feature type="chain" id="PRO_5008572259" evidence="1">
    <location>
        <begin position="23"/>
        <end position="245"/>
    </location>
</feature>
<dbReference type="RefSeq" id="WP_096359058.1">
    <property type="nucleotide sequence ID" value="NZ_AP014879.1"/>
</dbReference>
<reference evidence="2 3" key="1">
    <citation type="submission" date="2015-05" db="EMBL/GenBank/DDBJ databases">
        <title>Complete genome sequence of a sulfur-oxidizing gammaproteobacterium strain HA5.</title>
        <authorList>
            <person name="Miura A."/>
            <person name="Kojima H."/>
            <person name="Fukui M."/>
        </authorList>
    </citation>
    <scope>NUCLEOTIDE SEQUENCE [LARGE SCALE GENOMIC DNA]</scope>
    <source>
        <strain evidence="2 3">HA5</strain>
    </source>
</reference>
<evidence type="ECO:0000313" key="2">
    <source>
        <dbReference type="EMBL" id="BAV32372.1"/>
    </source>
</evidence>
<name>A0A1B4XC56_9GAMM</name>
<accession>A0A1B4XC56</accession>
<keyword evidence="1" id="KW-0732">Signal</keyword>
<sequence>MKNLQRTAIASSLLVLTATAVAEDKSPVTANVALTTNYVWRGVSQTAEEMAIQGGFDYAHASGFYLGAWGSNVNFGNDAITSSLGDGASMELDIYGGYKFTAAAVNWDVGVLRYMYPGADSSLKYDFTELYVGGGYGPFSLKYSRASDYQGNLTTKSGSYLDAALTFELPQGFGLGLHVGKSSGEGVQDAFGKKYTDYKVNLSKTVAGIGLGLAYTDTNMSGAQEIKKGVSANDGQWMLTVSKSM</sequence>
<gene>
    <name evidence="2" type="ORF">SCL_0048</name>
</gene>
<keyword evidence="3" id="KW-1185">Reference proteome</keyword>
<dbReference type="InterPro" id="IPR010239">
    <property type="entry name" value="CHP02001"/>
</dbReference>
<dbReference type="NCBIfam" id="TIGR02001">
    <property type="entry name" value="gcw_chp"/>
    <property type="match status" value="1"/>
</dbReference>
<dbReference type="KEGG" id="slim:SCL_0048"/>
<dbReference type="Proteomes" id="UP000243180">
    <property type="component" value="Chromosome"/>
</dbReference>
<proteinExistence type="predicted"/>
<feature type="signal peptide" evidence="1">
    <location>
        <begin position="1"/>
        <end position="22"/>
    </location>
</feature>
<dbReference type="AlphaFoldDB" id="A0A1B4XC56"/>
<protein>
    <submittedName>
        <fullName evidence="2">Uncharacterized protein</fullName>
    </submittedName>
</protein>
<organism evidence="2 3">
    <name type="scientific">Sulfuricaulis limicola</name>
    <dbReference type="NCBI Taxonomy" id="1620215"/>
    <lineage>
        <taxon>Bacteria</taxon>
        <taxon>Pseudomonadati</taxon>
        <taxon>Pseudomonadota</taxon>
        <taxon>Gammaproteobacteria</taxon>
        <taxon>Acidiferrobacterales</taxon>
        <taxon>Acidiferrobacteraceae</taxon>
        <taxon>Sulfuricaulis</taxon>
    </lineage>
</organism>
<evidence type="ECO:0000313" key="3">
    <source>
        <dbReference type="Proteomes" id="UP000243180"/>
    </source>
</evidence>
<dbReference type="EMBL" id="AP014879">
    <property type="protein sequence ID" value="BAV32372.1"/>
    <property type="molecule type" value="Genomic_DNA"/>
</dbReference>
<dbReference type="OrthoDB" id="9793561at2"/>
<evidence type="ECO:0000256" key="1">
    <source>
        <dbReference type="SAM" id="SignalP"/>
    </source>
</evidence>